<evidence type="ECO:0008006" key="4">
    <source>
        <dbReference type="Google" id="ProtNLM"/>
    </source>
</evidence>
<keyword evidence="1" id="KW-0175">Coiled coil</keyword>
<feature type="coiled-coil region" evidence="1">
    <location>
        <begin position="56"/>
        <end position="100"/>
    </location>
</feature>
<accession>A0A8J2KL62</accession>
<dbReference type="AlphaFoldDB" id="A0A8J2KL62"/>
<protein>
    <recommendedName>
        <fullName evidence="4">Geminin</fullName>
    </recommendedName>
</protein>
<sequence length="116" mass="13318">MKKAGKSGKKPSAVAVKRKIEAVRRDCCTQTDLTKQEDLELITADEPPPKYWRVLAEKRLKMIEELVTENEKLQDKVEYLENENRLLENMLEDAKDLAEYISALPEDPDESGIERG</sequence>
<name>A0A8J2KL62_9HEXA</name>
<dbReference type="Proteomes" id="UP000708208">
    <property type="component" value="Unassembled WGS sequence"/>
</dbReference>
<comment type="caution">
    <text evidence="2">The sequence shown here is derived from an EMBL/GenBank/DDBJ whole genome shotgun (WGS) entry which is preliminary data.</text>
</comment>
<gene>
    <name evidence="2" type="ORF">AFUS01_LOCUS30446</name>
</gene>
<organism evidence="2 3">
    <name type="scientific">Allacma fusca</name>
    <dbReference type="NCBI Taxonomy" id="39272"/>
    <lineage>
        <taxon>Eukaryota</taxon>
        <taxon>Metazoa</taxon>
        <taxon>Ecdysozoa</taxon>
        <taxon>Arthropoda</taxon>
        <taxon>Hexapoda</taxon>
        <taxon>Collembola</taxon>
        <taxon>Symphypleona</taxon>
        <taxon>Sminthuridae</taxon>
        <taxon>Allacma</taxon>
    </lineage>
</organism>
<reference evidence="2" key="1">
    <citation type="submission" date="2021-06" db="EMBL/GenBank/DDBJ databases">
        <authorList>
            <person name="Hodson N. C."/>
            <person name="Mongue J. A."/>
            <person name="Jaron S. K."/>
        </authorList>
    </citation>
    <scope>NUCLEOTIDE SEQUENCE</scope>
</reference>
<evidence type="ECO:0000256" key="1">
    <source>
        <dbReference type="SAM" id="Coils"/>
    </source>
</evidence>
<keyword evidence="3" id="KW-1185">Reference proteome</keyword>
<dbReference type="Pfam" id="PF07412">
    <property type="entry name" value="Geminin"/>
    <property type="match status" value="1"/>
</dbReference>
<dbReference type="GO" id="GO:0006275">
    <property type="term" value="P:regulation of DNA replication"/>
    <property type="evidence" value="ECO:0007669"/>
    <property type="project" value="InterPro"/>
</dbReference>
<evidence type="ECO:0000313" key="2">
    <source>
        <dbReference type="EMBL" id="CAG7820036.1"/>
    </source>
</evidence>
<proteinExistence type="predicted"/>
<dbReference type="EMBL" id="CAJVCH010467493">
    <property type="protein sequence ID" value="CAG7820036.1"/>
    <property type="molecule type" value="Genomic_DNA"/>
</dbReference>
<evidence type="ECO:0000313" key="3">
    <source>
        <dbReference type="Proteomes" id="UP000708208"/>
    </source>
</evidence>
<dbReference type="OrthoDB" id="10043826at2759"/>
<dbReference type="InterPro" id="IPR022786">
    <property type="entry name" value="Geminin/Multicilin"/>
</dbReference>